<protein>
    <submittedName>
        <fullName evidence="1">Oxidoreductase</fullName>
    </submittedName>
</protein>
<sequence length="43" mass="4949">MIVLRNVCGKSVDIPADSPLLKMRTVQRIVLAHLPFHHHFRCV</sequence>
<organism evidence="1">
    <name type="scientific">Myoviridae sp. ctg8M33</name>
    <dbReference type="NCBI Taxonomy" id="2826680"/>
    <lineage>
        <taxon>Viruses</taxon>
        <taxon>Duplodnaviria</taxon>
        <taxon>Heunggongvirae</taxon>
        <taxon>Uroviricota</taxon>
        <taxon>Caudoviricetes</taxon>
    </lineage>
</organism>
<accession>A0A8S5NMY2</accession>
<dbReference type="EMBL" id="BK015197">
    <property type="protein sequence ID" value="DAD95592.1"/>
    <property type="molecule type" value="Genomic_DNA"/>
</dbReference>
<reference evidence="1" key="1">
    <citation type="journal article" date="2021" name="Proc. Natl. Acad. Sci. U.S.A.">
        <title>A Catalog of Tens of Thousands of Viruses from Human Metagenomes Reveals Hidden Associations with Chronic Diseases.</title>
        <authorList>
            <person name="Tisza M.J."/>
            <person name="Buck C.B."/>
        </authorList>
    </citation>
    <scope>NUCLEOTIDE SEQUENCE</scope>
    <source>
        <strain evidence="1">Ctg8M33</strain>
    </source>
</reference>
<evidence type="ECO:0000313" key="1">
    <source>
        <dbReference type="EMBL" id="DAD95592.1"/>
    </source>
</evidence>
<proteinExistence type="predicted"/>
<name>A0A8S5NMY2_9CAUD</name>